<dbReference type="Proteomes" id="UP001497392">
    <property type="component" value="Unassembled WGS sequence"/>
</dbReference>
<evidence type="ECO:0000256" key="2">
    <source>
        <dbReference type="SAM" id="SignalP"/>
    </source>
</evidence>
<reference evidence="3 4" key="1">
    <citation type="submission" date="2024-06" db="EMBL/GenBank/DDBJ databases">
        <authorList>
            <person name="Kraege A."/>
            <person name="Thomma B."/>
        </authorList>
    </citation>
    <scope>NUCLEOTIDE SEQUENCE [LARGE SCALE GENOMIC DNA]</scope>
</reference>
<feature type="region of interest" description="Disordered" evidence="1">
    <location>
        <begin position="188"/>
        <end position="255"/>
    </location>
</feature>
<proteinExistence type="predicted"/>
<keyword evidence="4" id="KW-1185">Reference proteome</keyword>
<accession>A0ABP1FUG8</accession>
<feature type="compositionally biased region" description="Polar residues" evidence="1">
    <location>
        <begin position="228"/>
        <end position="242"/>
    </location>
</feature>
<keyword evidence="2" id="KW-0732">Signal</keyword>
<feature type="compositionally biased region" description="Low complexity" evidence="1">
    <location>
        <begin position="212"/>
        <end position="227"/>
    </location>
</feature>
<dbReference type="EMBL" id="CAXHTA020000009">
    <property type="protein sequence ID" value="CAL5223539.1"/>
    <property type="molecule type" value="Genomic_DNA"/>
</dbReference>
<feature type="chain" id="PRO_5045354654" evidence="2">
    <location>
        <begin position="22"/>
        <end position="404"/>
    </location>
</feature>
<sequence>MPRRQSASLFLLFVAISTSSALRSLQQNDVFPAQGPAALATSSIQLNAPGRGSLLNAPALAPSSAPLPAGVVSLAVKQNSNKAAGTDSQSNQQTFDTTTVPASDASGTFSVIKATDNSGKSLPGGYSNKKLSAAQLANAQQIIKQANDMAATTNYTGPIVTGSGDDYTQVLIHPKSKQKSTVEQVNNNAPVYTVPGGPTIKPQLMTGSGMLSQTAQQSQQAQGTGSTPVSPGQQITSAQPYQTDTSTATGGATTTVNVGGRTITINVPQEGNPEQATGSFIAGIAGVRISTPIFGSGFNFCVDRYFGSFPKVGIVIPNAAVWLLPEFQEVANALEQTLDLPSILPHGARLDPTADGFLIQLPTFQPSTIPEFGIRYGIQIGQAFGYDFGLGIVRDLCFVSFVIV</sequence>
<organism evidence="3 4">
    <name type="scientific">Coccomyxa viridis</name>
    <dbReference type="NCBI Taxonomy" id="1274662"/>
    <lineage>
        <taxon>Eukaryota</taxon>
        <taxon>Viridiplantae</taxon>
        <taxon>Chlorophyta</taxon>
        <taxon>core chlorophytes</taxon>
        <taxon>Trebouxiophyceae</taxon>
        <taxon>Trebouxiophyceae incertae sedis</taxon>
        <taxon>Coccomyxaceae</taxon>
        <taxon>Coccomyxa</taxon>
    </lineage>
</organism>
<feature type="signal peptide" evidence="2">
    <location>
        <begin position="1"/>
        <end position="21"/>
    </location>
</feature>
<evidence type="ECO:0000313" key="3">
    <source>
        <dbReference type="EMBL" id="CAL5223539.1"/>
    </source>
</evidence>
<protein>
    <submittedName>
        <fullName evidence="3">G6071 protein</fullName>
    </submittedName>
</protein>
<gene>
    <name evidence="3" type="primary">g6071</name>
    <name evidence="3" type="ORF">VP750_LOCUS5198</name>
</gene>
<feature type="compositionally biased region" description="Low complexity" evidence="1">
    <location>
        <begin position="243"/>
        <end position="255"/>
    </location>
</feature>
<name>A0ABP1FUG8_9CHLO</name>
<evidence type="ECO:0000313" key="4">
    <source>
        <dbReference type="Proteomes" id="UP001497392"/>
    </source>
</evidence>
<comment type="caution">
    <text evidence="3">The sequence shown here is derived from an EMBL/GenBank/DDBJ whole genome shotgun (WGS) entry which is preliminary data.</text>
</comment>
<evidence type="ECO:0000256" key="1">
    <source>
        <dbReference type="SAM" id="MobiDB-lite"/>
    </source>
</evidence>